<dbReference type="InterPro" id="IPR014729">
    <property type="entry name" value="Rossmann-like_a/b/a_fold"/>
</dbReference>
<evidence type="ECO:0000256" key="3">
    <source>
        <dbReference type="ARBA" id="ARBA00012746"/>
    </source>
</evidence>
<keyword evidence="13" id="KW-1185">Reference proteome</keyword>
<dbReference type="SUPFAM" id="SSF54810">
    <property type="entry name" value="GMP synthetase C-terminal dimerisation domain"/>
    <property type="match status" value="2"/>
</dbReference>
<dbReference type="Pfam" id="PF00117">
    <property type="entry name" value="GATase"/>
    <property type="match status" value="1"/>
</dbReference>
<dbReference type="AlphaFoldDB" id="A0A0N5AD94"/>
<evidence type="ECO:0000256" key="2">
    <source>
        <dbReference type="ARBA" id="ARBA00011738"/>
    </source>
</evidence>
<keyword evidence="6 11" id="KW-0332">GMP biosynthesis</keyword>
<dbReference type="InterPro" id="IPR001674">
    <property type="entry name" value="GMP_synth_C"/>
</dbReference>
<evidence type="ECO:0000256" key="8">
    <source>
        <dbReference type="ARBA" id="ARBA00022840"/>
    </source>
</evidence>
<dbReference type="CDD" id="cd01997">
    <property type="entry name" value="GMP_synthase_C"/>
    <property type="match status" value="1"/>
</dbReference>
<dbReference type="Proteomes" id="UP000046393">
    <property type="component" value="Unplaced"/>
</dbReference>
<evidence type="ECO:0000256" key="7">
    <source>
        <dbReference type="ARBA" id="ARBA00022755"/>
    </source>
</evidence>
<sequence>MEVDPFVDEVQEVRSKPNRCRRDSAMELFTKERIAIIDFGAQFGKVIDRRIREKNVMGEMFPPTVKASEIINKGFYKAIVISGGPCSVYDANAPQIDPELLKSGLPVLGICYGFQLINKVFGGTVTRGRVREDGQSTAKVPFCFWVSVDNNCVLFNGLSSEEVVLLTHGDSVTENGVANGFRVIAKSGAFVAGIGNDELKIYGLQFHPEVDLTKNGKLIFSNFLHKIAGCTGNYTMRNREDICIEQIQEAVGDRNVLVLVSGGVDSAVCAALLNKALGKERVTALHIDNGFMRAGESDQVVKTFQEIGLSVKRCNAQFTFMNGRVCSKDYTSEVLSKTTNPETKRKIIGDTFIKVKDAFLKESGLNKDDLCLCQGTLRPDLIESSSSLVSGFADTIKTHHNDTALVRQLRSQGKLIEPLKDFHKDEVRELGEALGLPHSIVHRHPFPGPGLAVRILCAEKPYSIQSKDRQLILQQNLRIIANLSRCEEQLILNDQNELQKLLFESFSNAEVAALRDHQYEIAAHLLSIQSVGVQGDSRSYSYVAALSTDERPIPWKVLENLARIIPRFLHEINRVVYVFGDMVRYPIPDVTRTFINEFTISLLQSADYLANQVLRGCDEDGNRDSSLQDCMEMIQQMPVVMVPIHFDRDPSDRKQSCLRSFVLRPFITSDFMTGLAALPGRDIPEMTILEMARRIRENVPLTSRVMIDLTSKPPGTTEWE</sequence>
<comment type="subunit">
    <text evidence="2">Homodimer.</text>
</comment>
<dbReference type="SUPFAM" id="SSF52402">
    <property type="entry name" value="Adenine nucleotide alpha hydrolases-like"/>
    <property type="match status" value="1"/>
</dbReference>
<dbReference type="FunFam" id="3.40.50.620:FF:000044">
    <property type="entry name" value="GMP synthase [glutamine-hydrolyzing]"/>
    <property type="match status" value="1"/>
</dbReference>
<keyword evidence="7 11" id="KW-0658">Purine biosynthesis</keyword>
<dbReference type="PRINTS" id="PR00097">
    <property type="entry name" value="ANTSNTHASEII"/>
</dbReference>
<evidence type="ECO:0000256" key="5">
    <source>
        <dbReference type="ARBA" id="ARBA00022741"/>
    </source>
</evidence>
<dbReference type="PRINTS" id="PR00096">
    <property type="entry name" value="GATASE"/>
</dbReference>
<dbReference type="SUPFAM" id="SSF52317">
    <property type="entry name" value="Class I glutamine amidotransferase-like"/>
    <property type="match status" value="1"/>
</dbReference>
<reference evidence="14" key="1">
    <citation type="submission" date="2017-02" db="UniProtKB">
        <authorList>
            <consortium name="WormBaseParasite"/>
        </authorList>
    </citation>
    <scope>IDENTIFICATION</scope>
</reference>
<dbReference type="PROSITE" id="PS51273">
    <property type="entry name" value="GATASE_TYPE_1"/>
    <property type="match status" value="1"/>
</dbReference>
<dbReference type="Pfam" id="PF00958">
    <property type="entry name" value="GMP_synt_C"/>
    <property type="match status" value="1"/>
</dbReference>
<dbReference type="WBParaSite" id="SMUV_0000213401-mRNA-1">
    <property type="protein sequence ID" value="SMUV_0000213401-mRNA-1"/>
    <property type="gene ID" value="SMUV_0000213401"/>
</dbReference>
<evidence type="ECO:0000256" key="4">
    <source>
        <dbReference type="ARBA" id="ARBA00022598"/>
    </source>
</evidence>
<dbReference type="FunFam" id="3.30.300.10:FF:000008">
    <property type="entry name" value="GMP synthase [glutamine-hydrolyzing]"/>
    <property type="match status" value="1"/>
</dbReference>
<dbReference type="PANTHER" id="PTHR11922:SF2">
    <property type="entry name" value="GMP SYNTHASE [GLUTAMINE-HYDROLYZING]"/>
    <property type="match status" value="1"/>
</dbReference>
<dbReference type="Pfam" id="PF02540">
    <property type="entry name" value="NAD_synthase"/>
    <property type="match status" value="1"/>
</dbReference>
<dbReference type="Gene3D" id="3.40.50.880">
    <property type="match status" value="1"/>
</dbReference>
<organism evidence="13 14">
    <name type="scientific">Syphacia muris</name>
    <dbReference type="NCBI Taxonomy" id="451379"/>
    <lineage>
        <taxon>Eukaryota</taxon>
        <taxon>Metazoa</taxon>
        <taxon>Ecdysozoa</taxon>
        <taxon>Nematoda</taxon>
        <taxon>Chromadorea</taxon>
        <taxon>Rhabditida</taxon>
        <taxon>Spirurina</taxon>
        <taxon>Oxyuridomorpha</taxon>
        <taxon>Oxyuroidea</taxon>
        <taxon>Oxyuridae</taxon>
        <taxon>Syphacia</taxon>
    </lineage>
</organism>
<dbReference type="GO" id="GO:0005829">
    <property type="term" value="C:cytosol"/>
    <property type="evidence" value="ECO:0007669"/>
    <property type="project" value="TreeGrafter"/>
</dbReference>
<evidence type="ECO:0000256" key="11">
    <source>
        <dbReference type="PROSITE-ProRule" id="PRU00886"/>
    </source>
</evidence>
<evidence type="ECO:0000256" key="10">
    <source>
        <dbReference type="ARBA" id="ARBA00031356"/>
    </source>
</evidence>
<dbReference type="UniPathway" id="UPA00189">
    <property type="reaction ID" value="UER00296"/>
</dbReference>
<keyword evidence="5 11" id="KW-0547">Nucleotide-binding</keyword>
<dbReference type="NCBIfam" id="NF000848">
    <property type="entry name" value="PRK00074.1"/>
    <property type="match status" value="1"/>
</dbReference>
<dbReference type="InterPro" id="IPR029062">
    <property type="entry name" value="Class_I_gatase-like"/>
</dbReference>
<evidence type="ECO:0000313" key="13">
    <source>
        <dbReference type="Proteomes" id="UP000046393"/>
    </source>
</evidence>
<evidence type="ECO:0000256" key="9">
    <source>
        <dbReference type="ARBA" id="ARBA00022962"/>
    </source>
</evidence>
<keyword evidence="4" id="KW-0436">Ligase</keyword>
<evidence type="ECO:0000256" key="6">
    <source>
        <dbReference type="ARBA" id="ARBA00022749"/>
    </source>
</evidence>
<dbReference type="CDD" id="cd01742">
    <property type="entry name" value="GATase1_GMP_Synthase"/>
    <property type="match status" value="1"/>
</dbReference>
<dbReference type="GO" id="GO:0003921">
    <property type="term" value="F:GMP synthase activity"/>
    <property type="evidence" value="ECO:0007669"/>
    <property type="project" value="InterPro"/>
</dbReference>
<keyword evidence="8 11" id="KW-0067">ATP-binding</keyword>
<comment type="pathway">
    <text evidence="1">Purine metabolism; GMP biosynthesis; GMP from XMP (L-Gln route): step 1/1.</text>
</comment>
<dbReference type="Gene3D" id="3.40.50.620">
    <property type="entry name" value="HUPs"/>
    <property type="match status" value="1"/>
</dbReference>
<keyword evidence="9" id="KW-0315">Glutamine amidotransferase</keyword>
<protein>
    <recommendedName>
        <fullName evidence="3">GMP synthase (glutamine-hydrolyzing)</fullName>
        <ecNumber evidence="3">6.3.5.2</ecNumber>
    </recommendedName>
    <alternativeName>
        <fullName evidence="10">Glutamine amidotransferase</fullName>
    </alternativeName>
</protein>
<dbReference type="Gene3D" id="3.30.300.10">
    <property type="match status" value="2"/>
</dbReference>
<dbReference type="EC" id="6.3.5.2" evidence="3"/>
<dbReference type="GO" id="GO:0005524">
    <property type="term" value="F:ATP binding"/>
    <property type="evidence" value="ECO:0007669"/>
    <property type="project" value="UniProtKB-UniRule"/>
</dbReference>
<proteinExistence type="predicted"/>
<name>A0A0N5AD94_9BILA</name>
<dbReference type="InterPro" id="IPR022310">
    <property type="entry name" value="NAD/GMP_synthase"/>
</dbReference>
<feature type="domain" description="GMPS ATP-PPase" evidence="12">
    <location>
        <begin position="234"/>
        <end position="443"/>
    </location>
</feature>
<accession>A0A0N5AD94</accession>
<evidence type="ECO:0000259" key="12">
    <source>
        <dbReference type="PROSITE" id="PS51553"/>
    </source>
</evidence>
<dbReference type="PROSITE" id="PS51553">
    <property type="entry name" value="GMPS_ATP_PPASE"/>
    <property type="match status" value="1"/>
</dbReference>
<evidence type="ECO:0000256" key="1">
    <source>
        <dbReference type="ARBA" id="ARBA00005153"/>
    </source>
</evidence>
<feature type="binding site" evidence="11">
    <location>
        <begin position="261"/>
        <end position="267"/>
    </location>
    <ligand>
        <name>ATP</name>
        <dbReference type="ChEBI" id="CHEBI:30616"/>
    </ligand>
</feature>
<evidence type="ECO:0000313" key="14">
    <source>
        <dbReference type="WBParaSite" id="SMUV_0000213401-mRNA-1"/>
    </source>
</evidence>
<dbReference type="PANTHER" id="PTHR11922">
    <property type="entry name" value="GMP SYNTHASE-RELATED"/>
    <property type="match status" value="1"/>
</dbReference>
<dbReference type="STRING" id="451379.A0A0N5AD94"/>
<dbReference type="InterPro" id="IPR004739">
    <property type="entry name" value="GMP_synth_GATase"/>
</dbReference>
<dbReference type="InterPro" id="IPR017926">
    <property type="entry name" value="GATASE"/>
</dbReference>
<dbReference type="InterPro" id="IPR025777">
    <property type="entry name" value="GMPS_ATP_PPase_dom"/>
</dbReference>